<sequence>MFTEVNILSDSEFALAWTKSSRKLLIFVTNQTDRIAKMRESLTSNGLTSQFLSCTADTGTRGVIAALIYDLDWIRGPHLLVDDRNGWPLRLIGEIDTDYTENGCKVVHHINIEVMTSSTSTTIDLSRFSSLMKALRTLATVAKLLVKWGGRFNVKQSLHIMKKRRKKEKKKQNLNLQKKFLLCCKPEIE</sequence>
<reference evidence="1 2" key="1">
    <citation type="submission" date="2023-08" db="EMBL/GenBank/DDBJ databases">
        <title>A Necator americanus chromosomal reference genome.</title>
        <authorList>
            <person name="Ilik V."/>
            <person name="Petrzelkova K.J."/>
            <person name="Pardy F."/>
            <person name="Fuh T."/>
            <person name="Niatou-Singa F.S."/>
            <person name="Gouil Q."/>
            <person name="Baker L."/>
            <person name="Ritchie M.E."/>
            <person name="Jex A.R."/>
            <person name="Gazzola D."/>
            <person name="Li H."/>
            <person name="Toshio Fujiwara R."/>
            <person name="Zhan B."/>
            <person name="Aroian R.V."/>
            <person name="Pafco B."/>
            <person name="Schwarz E.M."/>
        </authorList>
    </citation>
    <scope>NUCLEOTIDE SEQUENCE [LARGE SCALE GENOMIC DNA]</scope>
    <source>
        <strain evidence="1 2">Aroian</strain>
        <tissue evidence="1">Whole animal</tissue>
    </source>
</reference>
<proteinExistence type="predicted"/>
<protein>
    <submittedName>
        <fullName evidence="1">Uncharacterized protein</fullName>
    </submittedName>
</protein>
<evidence type="ECO:0000313" key="2">
    <source>
        <dbReference type="Proteomes" id="UP001303046"/>
    </source>
</evidence>
<organism evidence="1 2">
    <name type="scientific">Necator americanus</name>
    <name type="common">Human hookworm</name>
    <dbReference type="NCBI Taxonomy" id="51031"/>
    <lineage>
        <taxon>Eukaryota</taxon>
        <taxon>Metazoa</taxon>
        <taxon>Ecdysozoa</taxon>
        <taxon>Nematoda</taxon>
        <taxon>Chromadorea</taxon>
        <taxon>Rhabditida</taxon>
        <taxon>Rhabditina</taxon>
        <taxon>Rhabditomorpha</taxon>
        <taxon>Strongyloidea</taxon>
        <taxon>Ancylostomatidae</taxon>
        <taxon>Bunostominae</taxon>
        <taxon>Necator</taxon>
    </lineage>
</organism>
<comment type="caution">
    <text evidence="1">The sequence shown here is derived from an EMBL/GenBank/DDBJ whole genome shotgun (WGS) entry which is preliminary data.</text>
</comment>
<keyword evidence="2" id="KW-1185">Reference proteome</keyword>
<gene>
    <name evidence="1" type="primary">Necator_chrX.g24288</name>
    <name evidence="1" type="ORF">RB195_024123</name>
</gene>
<evidence type="ECO:0000313" key="1">
    <source>
        <dbReference type="EMBL" id="KAK6763676.1"/>
    </source>
</evidence>
<dbReference type="EMBL" id="JAVFWL010000006">
    <property type="protein sequence ID" value="KAK6763676.1"/>
    <property type="molecule type" value="Genomic_DNA"/>
</dbReference>
<dbReference type="Proteomes" id="UP001303046">
    <property type="component" value="Unassembled WGS sequence"/>
</dbReference>
<name>A0ABR1EP98_NECAM</name>
<accession>A0ABR1EP98</accession>